<evidence type="ECO:0000256" key="3">
    <source>
        <dbReference type="ARBA" id="ARBA00022471"/>
    </source>
</evidence>
<comment type="subcellular location">
    <subcellularLocation>
        <location evidence="1 6">Secreted</location>
    </subcellularLocation>
</comment>
<organism evidence="7 8">
    <name type="scientific">Senna tora</name>
    <dbReference type="NCBI Taxonomy" id="362788"/>
    <lineage>
        <taxon>Eukaryota</taxon>
        <taxon>Viridiplantae</taxon>
        <taxon>Streptophyta</taxon>
        <taxon>Embryophyta</taxon>
        <taxon>Tracheophyta</taxon>
        <taxon>Spermatophyta</taxon>
        <taxon>Magnoliopsida</taxon>
        <taxon>eudicotyledons</taxon>
        <taxon>Gunneridae</taxon>
        <taxon>Pentapetalae</taxon>
        <taxon>rosids</taxon>
        <taxon>fabids</taxon>
        <taxon>Fabales</taxon>
        <taxon>Fabaceae</taxon>
        <taxon>Caesalpinioideae</taxon>
        <taxon>Cassia clade</taxon>
        <taxon>Senna</taxon>
    </lineage>
</organism>
<dbReference type="Proteomes" id="UP000634136">
    <property type="component" value="Unassembled WGS sequence"/>
</dbReference>
<dbReference type="AlphaFoldDB" id="A0A834T722"/>
<dbReference type="GO" id="GO:0005576">
    <property type="term" value="C:extracellular region"/>
    <property type="evidence" value="ECO:0007669"/>
    <property type="project" value="UniProtKB-SubCell"/>
</dbReference>
<feature type="signal peptide" evidence="6">
    <location>
        <begin position="1"/>
        <end position="28"/>
    </location>
</feature>
<dbReference type="PANTHER" id="PTHR31232:SF43">
    <property type="entry name" value="S-PROTEIN HOMOLOG 29-RELATED"/>
    <property type="match status" value="1"/>
</dbReference>
<feature type="chain" id="PRO_5033094285" description="S-protein homolog" evidence="6">
    <location>
        <begin position="29"/>
        <end position="167"/>
    </location>
</feature>
<evidence type="ECO:0000256" key="1">
    <source>
        <dbReference type="ARBA" id="ARBA00004613"/>
    </source>
</evidence>
<keyword evidence="8" id="KW-1185">Reference proteome</keyword>
<dbReference type="EMBL" id="JAAIUW010000009">
    <property type="protein sequence ID" value="KAF7815117.1"/>
    <property type="molecule type" value="Genomic_DNA"/>
</dbReference>
<keyword evidence="3 6" id="KW-0713">Self-incompatibility</keyword>
<evidence type="ECO:0000256" key="2">
    <source>
        <dbReference type="ARBA" id="ARBA00005581"/>
    </source>
</evidence>
<keyword evidence="5 6" id="KW-0732">Signal</keyword>
<dbReference type="InterPro" id="IPR010264">
    <property type="entry name" value="Self-incomp_S1"/>
</dbReference>
<reference evidence="7" key="1">
    <citation type="submission" date="2020-09" db="EMBL/GenBank/DDBJ databases">
        <title>Genome-Enabled Discovery of Anthraquinone Biosynthesis in Senna tora.</title>
        <authorList>
            <person name="Kang S.-H."/>
            <person name="Pandey R.P."/>
            <person name="Lee C.-M."/>
            <person name="Sim J.-S."/>
            <person name="Jeong J.-T."/>
            <person name="Choi B.-S."/>
            <person name="Jung M."/>
            <person name="Ginzburg D."/>
            <person name="Zhao K."/>
            <person name="Won S.Y."/>
            <person name="Oh T.-J."/>
            <person name="Yu Y."/>
            <person name="Kim N.-H."/>
            <person name="Lee O.R."/>
            <person name="Lee T.-H."/>
            <person name="Bashyal P."/>
            <person name="Kim T.-S."/>
            <person name="Lee W.-H."/>
            <person name="Kawkins C."/>
            <person name="Kim C.-K."/>
            <person name="Kim J.S."/>
            <person name="Ahn B.O."/>
            <person name="Rhee S.Y."/>
            <person name="Sohng J.K."/>
        </authorList>
    </citation>
    <scope>NUCLEOTIDE SEQUENCE</scope>
    <source>
        <tissue evidence="7">Leaf</tissue>
    </source>
</reference>
<evidence type="ECO:0000256" key="5">
    <source>
        <dbReference type="ARBA" id="ARBA00022729"/>
    </source>
</evidence>
<proteinExistence type="inferred from homology"/>
<keyword evidence="4 6" id="KW-0964">Secreted</keyword>
<protein>
    <recommendedName>
        <fullName evidence="6">S-protein homolog</fullName>
    </recommendedName>
</protein>
<dbReference type="PANTHER" id="PTHR31232">
    <property type="match status" value="1"/>
</dbReference>
<name>A0A834T722_9FABA</name>
<sequence length="167" mass="18983">MASFNKFILQILLAIIMLAIAMLSNGKAQLIPPKVTVQIINDLPQPQDLTLHCKDKHHDLGEHTLKVGEMFHFRFRPNMFEKFTLYFCSFVWPSSPSLHRFDIYDQERDSCKLCTWKIREKGACTYDEGGEEDESVIVDAGKSSTVVLVLRKLAMVSGVGRLSPRVP</sequence>
<dbReference type="OrthoDB" id="1435576at2759"/>
<gene>
    <name evidence="7" type="ORF">G2W53_029086</name>
</gene>
<comment type="similarity">
    <text evidence="2 6">Belongs to the plant self-incompatibility (S1) protein family.</text>
</comment>
<accession>A0A834T722</accession>
<evidence type="ECO:0000256" key="6">
    <source>
        <dbReference type="RuleBase" id="RU367044"/>
    </source>
</evidence>
<evidence type="ECO:0000256" key="4">
    <source>
        <dbReference type="ARBA" id="ARBA00022525"/>
    </source>
</evidence>
<evidence type="ECO:0000313" key="8">
    <source>
        <dbReference type="Proteomes" id="UP000634136"/>
    </source>
</evidence>
<comment type="caution">
    <text evidence="7">The sequence shown here is derived from an EMBL/GenBank/DDBJ whole genome shotgun (WGS) entry which is preliminary data.</text>
</comment>
<dbReference type="GO" id="GO:0060320">
    <property type="term" value="P:rejection of self pollen"/>
    <property type="evidence" value="ECO:0007669"/>
    <property type="project" value="UniProtKB-KW"/>
</dbReference>
<dbReference type="Pfam" id="PF05938">
    <property type="entry name" value="Self-incomp_S1"/>
    <property type="match status" value="1"/>
</dbReference>
<evidence type="ECO:0000313" key="7">
    <source>
        <dbReference type="EMBL" id="KAF7815117.1"/>
    </source>
</evidence>